<feature type="transmembrane region" description="Helical" evidence="8">
    <location>
        <begin position="162"/>
        <end position="180"/>
    </location>
</feature>
<evidence type="ECO:0000313" key="9">
    <source>
        <dbReference type="EMBL" id="ROL52771.1"/>
    </source>
</evidence>
<accession>A0A3N0Z388</accession>
<feature type="region of interest" description="Disordered" evidence="7">
    <location>
        <begin position="184"/>
        <end position="233"/>
    </location>
</feature>
<dbReference type="GO" id="GO:0016020">
    <property type="term" value="C:membrane"/>
    <property type="evidence" value="ECO:0007669"/>
    <property type="project" value="UniProtKB-SubCell"/>
</dbReference>
<comment type="similarity">
    <text evidence="2">Belongs to the TMEM178 family.</text>
</comment>
<evidence type="ECO:0000256" key="4">
    <source>
        <dbReference type="ARBA" id="ARBA00022729"/>
    </source>
</evidence>
<feature type="transmembrane region" description="Helical" evidence="8">
    <location>
        <begin position="695"/>
        <end position="717"/>
    </location>
</feature>
<feature type="compositionally biased region" description="Polar residues" evidence="7">
    <location>
        <begin position="211"/>
        <end position="223"/>
    </location>
</feature>
<comment type="subcellular location">
    <subcellularLocation>
        <location evidence="1">Membrane</location>
        <topology evidence="1">Multi-pass membrane protein</topology>
    </subcellularLocation>
</comment>
<dbReference type="PANTHER" id="PTHR32005">
    <property type="entry name" value="TRANSMEMBRANE PROTEIN 178B-RELATED"/>
    <property type="match status" value="1"/>
</dbReference>
<evidence type="ECO:0000256" key="5">
    <source>
        <dbReference type="ARBA" id="ARBA00022989"/>
    </source>
</evidence>
<dbReference type="Gene3D" id="1.20.140.150">
    <property type="match status" value="1"/>
</dbReference>
<dbReference type="Pfam" id="PF13903">
    <property type="entry name" value="Claudin_2"/>
    <property type="match status" value="1"/>
</dbReference>
<dbReference type="GO" id="GO:0046873">
    <property type="term" value="F:metal ion transmembrane transporter activity"/>
    <property type="evidence" value="ECO:0007669"/>
    <property type="project" value="InterPro"/>
</dbReference>
<keyword evidence="5 8" id="KW-1133">Transmembrane helix</keyword>
<dbReference type="InterPro" id="IPR004031">
    <property type="entry name" value="PMP22/EMP/MP20/Claudin"/>
</dbReference>
<feature type="compositionally biased region" description="Low complexity" evidence="7">
    <location>
        <begin position="198"/>
        <end position="210"/>
    </location>
</feature>
<evidence type="ECO:0000256" key="1">
    <source>
        <dbReference type="ARBA" id="ARBA00004141"/>
    </source>
</evidence>
<organism evidence="9 10">
    <name type="scientific">Anabarilius grahami</name>
    <name type="common">Kanglang fish</name>
    <name type="synonym">Barilius grahami</name>
    <dbReference type="NCBI Taxonomy" id="495550"/>
    <lineage>
        <taxon>Eukaryota</taxon>
        <taxon>Metazoa</taxon>
        <taxon>Chordata</taxon>
        <taxon>Craniata</taxon>
        <taxon>Vertebrata</taxon>
        <taxon>Euteleostomi</taxon>
        <taxon>Actinopterygii</taxon>
        <taxon>Neopterygii</taxon>
        <taxon>Teleostei</taxon>
        <taxon>Ostariophysi</taxon>
        <taxon>Cypriniformes</taxon>
        <taxon>Xenocyprididae</taxon>
        <taxon>Xenocypridinae</taxon>
        <taxon>Xenocypridinae incertae sedis</taxon>
        <taxon>Anabarilius</taxon>
    </lineage>
</organism>
<dbReference type="Pfam" id="PF02535">
    <property type="entry name" value="Zip"/>
    <property type="match status" value="1"/>
</dbReference>
<keyword evidence="6 8" id="KW-0472">Membrane</keyword>
<dbReference type="PANTHER" id="PTHR32005:SF3">
    <property type="entry name" value="SI:CH211-150G13.3-RELATED"/>
    <property type="match status" value="1"/>
</dbReference>
<dbReference type="Proteomes" id="UP000281406">
    <property type="component" value="Unassembled WGS sequence"/>
</dbReference>
<gene>
    <name evidence="9" type="ORF">DPX16_21197</name>
</gene>
<dbReference type="OrthoDB" id="200954at2759"/>
<feature type="transmembrane region" description="Helical" evidence="8">
    <location>
        <begin position="125"/>
        <end position="142"/>
    </location>
</feature>
<proteinExistence type="inferred from homology"/>
<dbReference type="InterPro" id="IPR003689">
    <property type="entry name" value="ZIP"/>
</dbReference>
<protein>
    <submittedName>
        <fullName evidence="9">Zinc transporter ZIP13</fullName>
    </submittedName>
</protein>
<comment type="caution">
    <text evidence="9">The sequence shown here is derived from an EMBL/GenBank/DDBJ whole genome shotgun (WGS) entry which is preliminary data.</text>
</comment>
<feature type="transmembrane region" description="Helical" evidence="8">
    <location>
        <begin position="292"/>
        <end position="311"/>
    </location>
</feature>
<sequence length="783" mass="86420">MFLPSVLRRSGLMSAGPERPVWAFAVLLLVAALLASSFGGKMMAQIAMAQAKTAPAGPGPWCIKDLLDLQCLDDLLSVDNLDVWFCSLLGSIAIGLSGIFPLLVIPIEAGTTLKTEAGCQKLKKLLSFAIGGLLGDVFLHLLPEAWAYTSSPDGSHRHYRMQGLWVIGGLLSFLILEKMFPDEDGDPESRTACQKPKSSSTDMSSEVSVSPKTNGICSNNNSDSKPKTDISPYTEPEKIKTSGYLNLLANCIDNFTHGLAVAGSFLVSRKVGDFAILLRAGFDRWKATRMQLSTALGGVLGASFALCSQSQHGAENATAWILPFTSGGFIYIALVNVVPDLLEETNPRTVAQFAEAQEERESIALAPSTTHSESVLVLASPLLFPSLPLSLTQKQNRWWKSSISVRALCNNRSHRAGVEPGHVSVRELLEIRRVFLLCLSQRLPREDRASVWALQRAEKMAAIKILTSAGLFLAFSAMVLLVMAICTDYWYETDARRHRERCKNYANKRNDPGYIYISNHNLPLQMPPKGYERKATEARVKRHAPASATAMESHCSRQFNSTISGLWRKCHREGFDLETEDLIYKDNCSELAFSSTLLIRRRSCRGVNFRGRPGRLWLIQRCTPVTYHYTSSILPRNLPINITKTIRQDEWHALHLRRMTAGFVGMAVSIILFGWIIGVLGCCQQHDLMQYVAGLLFLMGGTCCIISLCTCVAGINFELSRYPRYLYGLPEDISHGYGWSMFCAWGGLGLTLLAGFLCTLAPSLSSPLARTTVHKSRHENGTV</sequence>
<evidence type="ECO:0000256" key="3">
    <source>
        <dbReference type="ARBA" id="ARBA00022692"/>
    </source>
</evidence>
<keyword evidence="3 8" id="KW-0812">Transmembrane</keyword>
<evidence type="ECO:0000256" key="8">
    <source>
        <dbReference type="SAM" id="Phobius"/>
    </source>
</evidence>
<feature type="transmembrane region" description="Helical" evidence="8">
    <location>
        <begin position="737"/>
        <end position="760"/>
    </location>
</feature>
<evidence type="ECO:0000256" key="7">
    <source>
        <dbReference type="SAM" id="MobiDB-lite"/>
    </source>
</evidence>
<feature type="transmembrane region" description="Helical" evidence="8">
    <location>
        <begin position="317"/>
        <end position="338"/>
    </location>
</feature>
<feature type="transmembrane region" description="Helical" evidence="8">
    <location>
        <begin position="465"/>
        <end position="491"/>
    </location>
</feature>
<dbReference type="EMBL" id="RJVU01015056">
    <property type="protein sequence ID" value="ROL52771.1"/>
    <property type="molecule type" value="Genomic_DNA"/>
</dbReference>
<dbReference type="InterPro" id="IPR039625">
    <property type="entry name" value="T178A/B"/>
</dbReference>
<keyword evidence="4" id="KW-0732">Signal</keyword>
<feature type="transmembrane region" description="Helical" evidence="8">
    <location>
        <begin position="663"/>
        <end position="683"/>
    </location>
</feature>
<evidence type="ECO:0000256" key="2">
    <source>
        <dbReference type="ARBA" id="ARBA00008199"/>
    </source>
</evidence>
<name>A0A3N0Z388_ANAGA</name>
<evidence type="ECO:0000313" key="10">
    <source>
        <dbReference type="Proteomes" id="UP000281406"/>
    </source>
</evidence>
<dbReference type="AlphaFoldDB" id="A0A3N0Z388"/>
<evidence type="ECO:0000256" key="6">
    <source>
        <dbReference type="ARBA" id="ARBA00023136"/>
    </source>
</evidence>
<feature type="transmembrane region" description="Helical" evidence="8">
    <location>
        <begin position="82"/>
        <end position="104"/>
    </location>
</feature>
<reference evidence="9 10" key="1">
    <citation type="submission" date="2018-10" db="EMBL/GenBank/DDBJ databases">
        <title>Genome assembly for a Yunnan-Guizhou Plateau 3E fish, Anabarilius grahami (Regan), and its evolutionary and genetic applications.</title>
        <authorList>
            <person name="Jiang W."/>
        </authorList>
    </citation>
    <scope>NUCLEOTIDE SEQUENCE [LARGE SCALE GENOMIC DNA]</scope>
    <source>
        <strain evidence="9">AG-KIZ</strain>
        <tissue evidence="9">Muscle</tissue>
    </source>
</reference>
<keyword evidence="10" id="KW-1185">Reference proteome</keyword>